<dbReference type="GO" id="GO:0005886">
    <property type="term" value="C:plasma membrane"/>
    <property type="evidence" value="ECO:0007669"/>
    <property type="project" value="UniProtKB-SubCell"/>
</dbReference>
<evidence type="ECO:0000256" key="1">
    <source>
        <dbReference type="ARBA" id="ARBA00004651"/>
    </source>
</evidence>
<comment type="similarity">
    <text evidence="7">Belongs to the drug/metabolite transporter (DMT) superfamily. Small multidrug resistance (SMR) (TC 2.A.7.1) family.</text>
</comment>
<dbReference type="RefSeq" id="WP_087104202.1">
    <property type="nucleotide sequence ID" value="NZ_FWFG01000068.1"/>
</dbReference>
<dbReference type="InterPro" id="IPR000390">
    <property type="entry name" value="Small_drug/metabolite_transptr"/>
</dbReference>
<dbReference type="EMBL" id="FWFG01000068">
    <property type="protein sequence ID" value="SLM92243.1"/>
    <property type="molecule type" value="Genomic_DNA"/>
</dbReference>
<evidence type="ECO:0000256" key="5">
    <source>
        <dbReference type="ARBA" id="ARBA00022989"/>
    </source>
</evidence>
<keyword evidence="6 8" id="KW-0472">Membrane</keyword>
<keyword evidence="5 8" id="KW-1133">Transmembrane helix</keyword>
<dbReference type="InterPro" id="IPR037185">
    <property type="entry name" value="EmrE-like"/>
</dbReference>
<protein>
    <submittedName>
        <fullName evidence="9">Ethidium bromide-methyl viologen resistance protein EmrE</fullName>
    </submittedName>
</protein>
<keyword evidence="4 7" id="KW-0812">Transmembrane</keyword>
<comment type="subcellular location">
    <subcellularLocation>
        <location evidence="1 7">Cell membrane</location>
        <topology evidence="1 7">Multi-pass membrane protein</topology>
    </subcellularLocation>
</comment>
<keyword evidence="3" id="KW-1003">Cell membrane</keyword>
<dbReference type="OrthoDB" id="3175079at2"/>
<dbReference type="GO" id="GO:0015220">
    <property type="term" value="F:choline transmembrane transporter activity"/>
    <property type="evidence" value="ECO:0007669"/>
    <property type="project" value="TreeGrafter"/>
</dbReference>
<name>A0A1X6X151_9MICO</name>
<dbReference type="Gene3D" id="1.10.3730.20">
    <property type="match status" value="1"/>
</dbReference>
<feature type="transmembrane region" description="Helical" evidence="8">
    <location>
        <begin position="30"/>
        <end position="49"/>
    </location>
</feature>
<keyword evidence="2" id="KW-0813">Transport</keyword>
<dbReference type="GO" id="GO:0031460">
    <property type="term" value="P:glycine betaine transport"/>
    <property type="evidence" value="ECO:0007669"/>
    <property type="project" value="TreeGrafter"/>
</dbReference>
<dbReference type="PANTHER" id="PTHR30561">
    <property type="entry name" value="SMR FAMILY PROTON-DEPENDENT DRUG EFFLUX TRANSPORTER SUGE"/>
    <property type="match status" value="1"/>
</dbReference>
<dbReference type="SUPFAM" id="SSF103481">
    <property type="entry name" value="Multidrug resistance efflux transporter EmrE"/>
    <property type="match status" value="1"/>
</dbReference>
<reference evidence="9 10" key="1">
    <citation type="submission" date="2017-02" db="EMBL/GenBank/DDBJ databases">
        <authorList>
            <person name="Peterson S.W."/>
        </authorList>
    </citation>
    <scope>NUCLEOTIDE SEQUENCE [LARGE SCALE GENOMIC DNA]</scope>
    <source>
        <strain evidence="9 10">CIP104813</strain>
    </source>
</reference>
<dbReference type="InterPro" id="IPR045324">
    <property type="entry name" value="Small_multidrug_res"/>
</dbReference>
<accession>A0A1X6X151</accession>
<evidence type="ECO:0000256" key="6">
    <source>
        <dbReference type="ARBA" id="ARBA00023136"/>
    </source>
</evidence>
<gene>
    <name evidence="9" type="ORF">FM110_07745</name>
</gene>
<dbReference type="GO" id="GO:0015199">
    <property type="term" value="F:amino-acid betaine transmembrane transporter activity"/>
    <property type="evidence" value="ECO:0007669"/>
    <property type="project" value="TreeGrafter"/>
</dbReference>
<proteinExistence type="inferred from homology"/>
<dbReference type="PANTHER" id="PTHR30561:SF1">
    <property type="entry name" value="MULTIDRUG TRANSPORTER EMRE"/>
    <property type="match status" value="1"/>
</dbReference>
<feature type="transmembrane region" description="Helical" evidence="8">
    <location>
        <begin position="82"/>
        <end position="100"/>
    </location>
</feature>
<feature type="transmembrane region" description="Helical" evidence="8">
    <location>
        <begin position="56"/>
        <end position="76"/>
    </location>
</feature>
<evidence type="ECO:0000256" key="8">
    <source>
        <dbReference type="SAM" id="Phobius"/>
    </source>
</evidence>
<sequence length="115" mass="11258">MRPSIALVVAILAETTATLALRASIDAPAWLAVVALGYTAAFALLGIALRGGMPIGVAYGIWGASGVALTAALGAVLFDERLGATAIGGIALIIAGVVLVETGSGERTAARADAA</sequence>
<evidence type="ECO:0000313" key="10">
    <source>
        <dbReference type="Proteomes" id="UP000195981"/>
    </source>
</evidence>
<keyword evidence="10" id="KW-1185">Reference proteome</keyword>
<evidence type="ECO:0000256" key="3">
    <source>
        <dbReference type="ARBA" id="ARBA00022475"/>
    </source>
</evidence>
<evidence type="ECO:0000313" key="9">
    <source>
        <dbReference type="EMBL" id="SLM92243.1"/>
    </source>
</evidence>
<dbReference type="AlphaFoldDB" id="A0A1X6X151"/>
<dbReference type="Proteomes" id="UP000195981">
    <property type="component" value="Unassembled WGS sequence"/>
</dbReference>
<organism evidence="9 10">
    <name type="scientific">Brachybacterium nesterenkovii</name>
    <dbReference type="NCBI Taxonomy" id="47847"/>
    <lineage>
        <taxon>Bacteria</taxon>
        <taxon>Bacillati</taxon>
        <taxon>Actinomycetota</taxon>
        <taxon>Actinomycetes</taxon>
        <taxon>Micrococcales</taxon>
        <taxon>Dermabacteraceae</taxon>
        <taxon>Brachybacterium</taxon>
    </lineage>
</organism>
<dbReference type="Pfam" id="PF00893">
    <property type="entry name" value="Multi_Drug_Res"/>
    <property type="match status" value="1"/>
</dbReference>
<evidence type="ECO:0000256" key="2">
    <source>
        <dbReference type="ARBA" id="ARBA00022448"/>
    </source>
</evidence>
<evidence type="ECO:0000256" key="7">
    <source>
        <dbReference type="RuleBase" id="RU003942"/>
    </source>
</evidence>
<evidence type="ECO:0000256" key="4">
    <source>
        <dbReference type="ARBA" id="ARBA00022692"/>
    </source>
</evidence>
<dbReference type="GO" id="GO:0015297">
    <property type="term" value="F:antiporter activity"/>
    <property type="evidence" value="ECO:0007669"/>
    <property type="project" value="TreeGrafter"/>
</dbReference>